<dbReference type="InterPro" id="IPR051916">
    <property type="entry name" value="GPI-anchor_lipid_remodeler"/>
</dbReference>
<accession>A0ABU3RHF0</accession>
<dbReference type="InterPro" id="IPR005135">
    <property type="entry name" value="Endo/exonuclease/phosphatase"/>
</dbReference>
<keyword evidence="2" id="KW-0255">Endonuclease</keyword>
<keyword evidence="2" id="KW-0378">Hydrolase</keyword>
<dbReference type="GO" id="GO:0004519">
    <property type="term" value="F:endonuclease activity"/>
    <property type="evidence" value="ECO:0007669"/>
    <property type="project" value="UniProtKB-KW"/>
</dbReference>
<dbReference type="Pfam" id="PF03372">
    <property type="entry name" value="Exo_endo_phos"/>
    <property type="match status" value="1"/>
</dbReference>
<evidence type="ECO:0000313" key="3">
    <source>
        <dbReference type="Proteomes" id="UP001260980"/>
    </source>
</evidence>
<dbReference type="SUPFAM" id="SSF56219">
    <property type="entry name" value="DNase I-like"/>
    <property type="match status" value="1"/>
</dbReference>
<organism evidence="2 3">
    <name type="scientific">Paenibacillus violae</name>
    <dbReference type="NCBI Taxonomy" id="3077234"/>
    <lineage>
        <taxon>Bacteria</taxon>
        <taxon>Bacillati</taxon>
        <taxon>Bacillota</taxon>
        <taxon>Bacilli</taxon>
        <taxon>Bacillales</taxon>
        <taxon>Paenibacillaceae</taxon>
        <taxon>Paenibacillus</taxon>
    </lineage>
</organism>
<dbReference type="Gene3D" id="3.60.10.10">
    <property type="entry name" value="Endonuclease/exonuclease/phosphatase"/>
    <property type="match status" value="1"/>
</dbReference>
<gene>
    <name evidence="2" type="ORF">RQP52_21575</name>
</gene>
<dbReference type="PANTHER" id="PTHR14859:SF15">
    <property type="entry name" value="ENDONUCLEASE_EXONUCLEASE_PHOSPHATASE DOMAIN-CONTAINING PROTEIN"/>
    <property type="match status" value="1"/>
</dbReference>
<proteinExistence type="predicted"/>
<keyword evidence="3" id="KW-1185">Reference proteome</keyword>
<protein>
    <submittedName>
        <fullName evidence="2">Endonuclease/exonuclease/phosphatase family protein</fullName>
    </submittedName>
</protein>
<comment type="caution">
    <text evidence="2">The sequence shown here is derived from an EMBL/GenBank/DDBJ whole genome shotgun (WGS) entry which is preliminary data.</text>
</comment>
<evidence type="ECO:0000259" key="1">
    <source>
        <dbReference type="Pfam" id="PF03372"/>
    </source>
</evidence>
<dbReference type="RefSeq" id="WP_315953773.1">
    <property type="nucleotide sequence ID" value="NZ_JAWCUD010000008.1"/>
</dbReference>
<dbReference type="PANTHER" id="PTHR14859">
    <property type="entry name" value="CALCOFLUOR WHITE HYPERSENSITIVE PROTEIN PRECURSOR"/>
    <property type="match status" value="1"/>
</dbReference>
<dbReference type="Proteomes" id="UP001260980">
    <property type="component" value="Unassembled WGS sequence"/>
</dbReference>
<evidence type="ECO:0000313" key="2">
    <source>
        <dbReference type="EMBL" id="MDU0203677.1"/>
    </source>
</evidence>
<dbReference type="EMBL" id="JAWCUD010000008">
    <property type="protein sequence ID" value="MDU0203677.1"/>
    <property type="molecule type" value="Genomic_DNA"/>
</dbReference>
<keyword evidence="2" id="KW-0540">Nuclease</keyword>
<reference evidence="2 3" key="1">
    <citation type="submission" date="2023-10" db="EMBL/GenBank/DDBJ databases">
        <title>Paenibacillus strain PFR10 Genome sequencing and assembly.</title>
        <authorList>
            <person name="Kim I."/>
        </authorList>
    </citation>
    <scope>NUCLEOTIDE SEQUENCE [LARGE SCALE GENOMIC DNA]</scope>
    <source>
        <strain evidence="2 3">PFR10</strain>
    </source>
</reference>
<feature type="domain" description="Endonuclease/exonuclease/phosphatase" evidence="1">
    <location>
        <begin position="54"/>
        <end position="262"/>
    </location>
</feature>
<dbReference type="InterPro" id="IPR036691">
    <property type="entry name" value="Endo/exonu/phosph_ase_sf"/>
</dbReference>
<sequence length="277" mass="30569">MAYVSLRLARYIGFFALLVVVLASPIQSWDKGLLSNIPVMPAASIETPASFTVMSFNMHHGEGMDGKVDIIRIADLLRHGNADIIALQEVDRYRVRSGFVDQARELSEMLGMHMVYSPSLTYKVGQYGIALLSRYPIVDSSWALLPGNLETRSLLMATVQIGSEPVHVATTHLGLSGEDRRLQLTRISELLADKQEQLVVAGDFNMEEDAFPVKMNRMSLLDVPLSKNSQSTFAGGQRIDYVFANVKNTGSAWTVPTIFSDHLPVIARFRVGSAARV</sequence>
<name>A0ABU3RHF0_9BACL</name>